<organism evidence="2 3">
    <name type="scientific">Streptomyces gobitricini</name>
    <dbReference type="NCBI Taxonomy" id="68211"/>
    <lineage>
        <taxon>Bacteria</taxon>
        <taxon>Bacillati</taxon>
        <taxon>Actinomycetota</taxon>
        <taxon>Actinomycetes</taxon>
        <taxon>Kitasatosporales</taxon>
        <taxon>Streptomycetaceae</taxon>
        <taxon>Streptomyces</taxon>
    </lineage>
</organism>
<accession>A0ABN3MPX1</accession>
<feature type="region of interest" description="Disordered" evidence="1">
    <location>
        <begin position="31"/>
        <end position="63"/>
    </location>
</feature>
<evidence type="ECO:0000256" key="1">
    <source>
        <dbReference type="SAM" id="MobiDB-lite"/>
    </source>
</evidence>
<gene>
    <name evidence="2" type="ORF">GCM10010393_40990</name>
</gene>
<proteinExistence type="predicted"/>
<sequence>MSCESFRQSETIRQETPFIVYTIETAHARMRALREPADRPRAHPRAAARRIDRTSRPRPARRR</sequence>
<comment type="caution">
    <text evidence="2">The sequence shown here is derived from an EMBL/GenBank/DDBJ whole genome shotgun (WGS) entry which is preliminary data.</text>
</comment>
<dbReference type="EMBL" id="BAAASR010000021">
    <property type="protein sequence ID" value="GAA2504189.1"/>
    <property type="molecule type" value="Genomic_DNA"/>
</dbReference>
<evidence type="ECO:0000313" key="3">
    <source>
        <dbReference type="Proteomes" id="UP001499942"/>
    </source>
</evidence>
<protein>
    <submittedName>
        <fullName evidence="2">Uncharacterized protein</fullName>
    </submittedName>
</protein>
<dbReference type="Proteomes" id="UP001499942">
    <property type="component" value="Unassembled WGS sequence"/>
</dbReference>
<name>A0ABN3MPX1_9ACTN</name>
<feature type="compositionally biased region" description="Basic and acidic residues" evidence="1">
    <location>
        <begin position="32"/>
        <end position="41"/>
    </location>
</feature>
<keyword evidence="3" id="KW-1185">Reference proteome</keyword>
<evidence type="ECO:0000313" key="2">
    <source>
        <dbReference type="EMBL" id="GAA2504189.1"/>
    </source>
</evidence>
<reference evidence="2 3" key="1">
    <citation type="journal article" date="2019" name="Int. J. Syst. Evol. Microbiol.">
        <title>The Global Catalogue of Microorganisms (GCM) 10K type strain sequencing project: providing services to taxonomists for standard genome sequencing and annotation.</title>
        <authorList>
            <consortium name="The Broad Institute Genomics Platform"/>
            <consortium name="The Broad Institute Genome Sequencing Center for Infectious Disease"/>
            <person name="Wu L."/>
            <person name="Ma J."/>
        </authorList>
    </citation>
    <scope>NUCLEOTIDE SEQUENCE [LARGE SCALE GENOMIC DNA]</scope>
    <source>
        <strain evidence="2 3">JCM 5062</strain>
    </source>
</reference>